<evidence type="ECO:0000256" key="3">
    <source>
        <dbReference type="ARBA" id="ARBA00022729"/>
    </source>
</evidence>
<accession>A0ABX0I6Y6</accession>
<keyword evidence="5" id="KW-0998">Cell outer membrane</keyword>
<evidence type="ECO:0000313" key="7">
    <source>
        <dbReference type="EMBL" id="NHM02943.1"/>
    </source>
</evidence>
<protein>
    <submittedName>
        <fullName evidence="7">RagB/SusD family nutrient uptake outer membrane protein</fullName>
    </submittedName>
</protein>
<keyword evidence="4" id="KW-0472">Membrane</keyword>
<keyword evidence="8" id="KW-1185">Reference proteome</keyword>
<sequence length="531" mass="58662">MKKFKTNLIALFGITILFTSCTDDLNVVPEDDDIFLSEAFFSNPASYRQGIAGVYANLSLTGLTGAGSSNISGLDAGTSQYGRCLWYLQNLSTDEVIWSYENDPGVAEIQRNTWTSNNPIVLGMFARSMAQVAFCNEYLRQTTSEKLSGRGVNDATLLANISDYRNEARALRALAYYHLMDMYGKAAFNTENDIVGQAGPEYNRQQLFTFIESELTAIAPNLKAPRTNEYGRVDRAFAWMILAKMYLNAEVYIGQNKYNECATMCENIIGGGYVLEDNYLHNFTADNHTSSEMIFSLQSDGNVTQNFGPTTVMINGQVGSVEQNGVSMGVGAGGWGGALRLRKQFVEKFNGGAFATDERNTIISGSRPIDIANIAIQAQGHVLAKYSNRTSTGTPGVNQTFVDTDFPLFRLADVYLMYAECAVRGASTATTSQALTYVNALRERANNNSSNNISAGDLTLDFLLDERSRELHWEGHRRQDLIRFNKYTNNYNWAWKGNGQSGISIAPHFKLFPIPATSLQANPNLTQNTGY</sequence>
<dbReference type="Gene3D" id="1.25.40.390">
    <property type="match status" value="1"/>
</dbReference>
<dbReference type="InterPro" id="IPR012944">
    <property type="entry name" value="SusD_RagB_dom"/>
</dbReference>
<dbReference type="PROSITE" id="PS51257">
    <property type="entry name" value="PROKAR_LIPOPROTEIN"/>
    <property type="match status" value="1"/>
</dbReference>
<name>A0ABX0I6Y6_9FLAO</name>
<comment type="caution">
    <text evidence="7">The sequence shown here is derived from an EMBL/GenBank/DDBJ whole genome shotgun (WGS) entry which is preliminary data.</text>
</comment>
<evidence type="ECO:0000313" key="8">
    <source>
        <dbReference type="Proteomes" id="UP000800984"/>
    </source>
</evidence>
<evidence type="ECO:0000259" key="6">
    <source>
        <dbReference type="Pfam" id="PF07980"/>
    </source>
</evidence>
<keyword evidence="3" id="KW-0732">Signal</keyword>
<dbReference type="Gene3D" id="1.25.40.10">
    <property type="entry name" value="Tetratricopeptide repeat domain"/>
    <property type="match status" value="1"/>
</dbReference>
<evidence type="ECO:0000256" key="2">
    <source>
        <dbReference type="ARBA" id="ARBA00006275"/>
    </source>
</evidence>
<evidence type="ECO:0000256" key="1">
    <source>
        <dbReference type="ARBA" id="ARBA00004442"/>
    </source>
</evidence>
<organism evidence="7 8">
    <name type="scientific">Flavobacterium difficile</name>
    <dbReference type="NCBI Taxonomy" id="2709659"/>
    <lineage>
        <taxon>Bacteria</taxon>
        <taxon>Pseudomonadati</taxon>
        <taxon>Bacteroidota</taxon>
        <taxon>Flavobacteriia</taxon>
        <taxon>Flavobacteriales</taxon>
        <taxon>Flavobacteriaceae</taxon>
        <taxon>Flavobacterium</taxon>
    </lineage>
</organism>
<dbReference type="InterPro" id="IPR011990">
    <property type="entry name" value="TPR-like_helical_dom_sf"/>
</dbReference>
<dbReference type="Proteomes" id="UP000800984">
    <property type="component" value="Unassembled WGS sequence"/>
</dbReference>
<gene>
    <name evidence="7" type="ORF">G4D72_12580</name>
</gene>
<feature type="domain" description="RagB/SusD" evidence="6">
    <location>
        <begin position="358"/>
        <end position="531"/>
    </location>
</feature>
<dbReference type="Pfam" id="PF07980">
    <property type="entry name" value="SusD_RagB"/>
    <property type="match status" value="1"/>
</dbReference>
<evidence type="ECO:0000256" key="5">
    <source>
        <dbReference type="ARBA" id="ARBA00023237"/>
    </source>
</evidence>
<proteinExistence type="inferred from homology"/>
<dbReference type="EMBL" id="JAAJBT010000010">
    <property type="protein sequence ID" value="NHM02943.1"/>
    <property type="molecule type" value="Genomic_DNA"/>
</dbReference>
<evidence type="ECO:0000256" key="4">
    <source>
        <dbReference type="ARBA" id="ARBA00023136"/>
    </source>
</evidence>
<comment type="subcellular location">
    <subcellularLocation>
        <location evidence="1">Cell outer membrane</location>
    </subcellularLocation>
</comment>
<reference evidence="7 8" key="1">
    <citation type="submission" date="2020-02" db="EMBL/GenBank/DDBJ databases">
        <authorList>
            <person name="Chen W.-M."/>
        </authorList>
    </citation>
    <scope>NUCLEOTIDE SEQUENCE [LARGE SCALE GENOMIC DNA]</scope>
    <source>
        <strain evidence="7 8">KDG-16</strain>
    </source>
</reference>
<comment type="similarity">
    <text evidence="2">Belongs to the SusD family.</text>
</comment>
<dbReference type="Gene3D" id="1.10.3780.10">
    <property type="entry name" value="SusD-like"/>
    <property type="match status" value="1"/>
</dbReference>
<dbReference type="CDD" id="cd08977">
    <property type="entry name" value="SusD"/>
    <property type="match status" value="1"/>
</dbReference>
<dbReference type="SUPFAM" id="SSF48452">
    <property type="entry name" value="TPR-like"/>
    <property type="match status" value="1"/>
</dbReference>
<dbReference type="RefSeq" id="WP_166078085.1">
    <property type="nucleotide sequence ID" value="NZ_JAAJBT010000010.1"/>
</dbReference>